<keyword evidence="5" id="KW-1185">Reference proteome</keyword>
<dbReference type="SMART" id="SM00382">
    <property type="entry name" value="AAA"/>
    <property type="match status" value="1"/>
</dbReference>
<reference evidence="4 5" key="1">
    <citation type="submission" date="2024-09" db="EMBL/GenBank/DDBJ databases">
        <authorList>
            <person name="Sun Q."/>
            <person name="Mori K."/>
        </authorList>
    </citation>
    <scope>NUCLEOTIDE SEQUENCE [LARGE SCALE GENOMIC DNA]</scope>
    <source>
        <strain evidence="4 5">JCM 4557</strain>
    </source>
</reference>
<dbReference type="RefSeq" id="WP_394319296.1">
    <property type="nucleotide sequence ID" value="NZ_JBHMQV010000009.1"/>
</dbReference>
<evidence type="ECO:0000313" key="5">
    <source>
        <dbReference type="Proteomes" id="UP001589887"/>
    </source>
</evidence>
<dbReference type="GO" id="GO:0005524">
    <property type="term" value="F:ATP binding"/>
    <property type="evidence" value="ECO:0007669"/>
    <property type="project" value="UniProtKB-KW"/>
</dbReference>
<evidence type="ECO:0000313" key="4">
    <source>
        <dbReference type="EMBL" id="MFC0844809.1"/>
    </source>
</evidence>
<keyword evidence="1" id="KW-0547">Nucleotide-binding</keyword>
<dbReference type="Proteomes" id="UP001589887">
    <property type="component" value="Unassembled WGS sequence"/>
</dbReference>
<dbReference type="InterPro" id="IPR003593">
    <property type="entry name" value="AAA+_ATPase"/>
</dbReference>
<name>A0ABV6TG95_9ACTN</name>
<dbReference type="Pfam" id="PF00005">
    <property type="entry name" value="ABC_tran"/>
    <property type="match status" value="1"/>
</dbReference>
<dbReference type="PANTHER" id="PTHR43038:SF7">
    <property type="entry name" value="ABC TRANSPORT SYSTEM ATP-BINDING PROTEIN"/>
    <property type="match status" value="1"/>
</dbReference>
<dbReference type="PANTHER" id="PTHR43038">
    <property type="entry name" value="ATP-BINDING CASSETTE, SUB-FAMILY H, MEMBER 1"/>
    <property type="match status" value="1"/>
</dbReference>
<evidence type="ECO:0000259" key="3">
    <source>
        <dbReference type="PROSITE" id="PS50893"/>
    </source>
</evidence>
<sequence>MTLGPCALRVLDLHKAYRSRRVLRGVSFAVEPGTLVGVVGENGSGKSTLLRVLSGQLAADSGEVERRGTLGYCPQATVLNDALTVDQHLRWFRTAYRLDGTGRADELLDELRFAEYRHTRVEVLSGGTRQKLNLTLALMHDPDVLLLDEPYQGFDWETYLRFWDVAARLRDRGRCVLVVSHLAWDAGRLDVVHRLKDGVAAPWSAEEHTGLPQGASR</sequence>
<dbReference type="EMBL" id="JBHMQV010000009">
    <property type="protein sequence ID" value="MFC0844809.1"/>
    <property type="molecule type" value="Genomic_DNA"/>
</dbReference>
<evidence type="ECO:0000256" key="1">
    <source>
        <dbReference type="ARBA" id="ARBA00022741"/>
    </source>
</evidence>
<dbReference type="Gene3D" id="3.40.50.300">
    <property type="entry name" value="P-loop containing nucleotide triphosphate hydrolases"/>
    <property type="match status" value="1"/>
</dbReference>
<keyword evidence="2 4" id="KW-0067">ATP-binding</keyword>
<evidence type="ECO:0000256" key="2">
    <source>
        <dbReference type="ARBA" id="ARBA00022840"/>
    </source>
</evidence>
<dbReference type="InterPro" id="IPR027417">
    <property type="entry name" value="P-loop_NTPase"/>
</dbReference>
<protein>
    <submittedName>
        <fullName evidence="4">ABC transporter ATP-binding protein</fullName>
    </submittedName>
</protein>
<gene>
    <name evidence="4" type="ORF">ACFH04_13980</name>
</gene>
<dbReference type="InterPro" id="IPR003439">
    <property type="entry name" value="ABC_transporter-like_ATP-bd"/>
</dbReference>
<feature type="domain" description="ABC transporter" evidence="3">
    <location>
        <begin position="8"/>
        <end position="211"/>
    </location>
</feature>
<dbReference type="PROSITE" id="PS50893">
    <property type="entry name" value="ABC_TRANSPORTER_2"/>
    <property type="match status" value="1"/>
</dbReference>
<dbReference type="CDD" id="cd03230">
    <property type="entry name" value="ABC_DR_subfamily_A"/>
    <property type="match status" value="1"/>
</dbReference>
<comment type="caution">
    <text evidence="4">The sequence shown here is derived from an EMBL/GenBank/DDBJ whole genome shotgun (WGS) entry which is preliminary data.</text>
</comment>
<dbReference type="SUPFAM" id="SSF52540">
    <property type="entry name" value="P-loop containing nucleoside triphosphate hydrolases"/>
    <property type="match status" value="1"/>
</dbReference>
<proteinExistence type="predicted"/>
<accession>A0ABV6TG95</accession>
<organism evidence="4 5">
    <name type="scientific">Streptomyces noboritoensis</name>
    <dbReference type="NCBI Taxonomy" id="67337"/>
    <lineage>
        <taxon>Bacteria</taxon>
        <taxon>Bacillati</taxon>
        <taxon>Actinomycetota</taxon>
        <taxon>Actinomycetes</taxon>
        <taxon>Kitasatosporales</taxon>
        <taxon>Streptomycetaceae</taxon>
        <taxon>Streptomyces</taxon>
    </lineage>
</organism>